<dbReference type="EMBL" id="LR134533">
    <property type="protein sequence ID" value="VEJ51678.1"/>
    <property type="molecule type" value="Genomic_DNA"/>
</dbReference>
<dbReference type="Proteomes" id="UP000272771">
    <property type="component" value="Chromosome"/>
</dbReference>
<reference evidence="1 2" key="1">
    <citation type="submission" date="2018-12" db="EMBL/GenBank/DDBJ databases">
        <authorList>
            <consortium name="Pathogen Informatics"/>
        </authorList>
    </citation>
    <scope>NUCLEOTIDE SEQUENCE [LARGE SCALE GENOMIC DNA]</scope>
    <source>
        <strain evidence="1 2">NCTC12742</strain>
    </source>
</reference>
<proteinExistence type="predicted"/>
<keyword evidence="2" id="KW-1185">Reference proteome</keyword>
<protein>
    <submittedName>
        <fullName evidence="1">Uncharacterized protein</fullName>
    </submittedName>
</protein>
<evidence type="ECO:0000313" key="1">
    <source>
        <dbReference type="EMBL" id="VEJ51678.1"/>
    </source>
</evidence>
<evidence type="ECO:0000313" key="2">
    <source>
        <dbReference type="Proteomes" id="UP000272771"/>
    </source>
</evidence>
<gene>
    <name evidence="1" type="ORF">NCTC12742_01578</name>
</gene>
<sequence>MKLYAYTVRVRALSDSEVALVLEKASRCYDVGVYCADGGWFCPSAFPQETAFADVVLMQDNDGSMLNSILSVLGFADSVKMARQLTEFAEVLLDGQNRKTA</sequence>
<organism evidence="1 2">
    <name type="scientific">Neisseria weaveri</name>
    <dbReference type="NCBI Taxonomy" id="28091"/>
    <lineage>
        <taxon>Bacteria</taxon>
        <taxon>Pseudomonadati</taxon>
        <taxon>Pseudomonadota</taxon>
        <taxon>Betaproteobacteria</taxon>
        <taxon>Neisseriales</taxon>
        <taxon>Neisseriaceae</taxon>
        <taxon>Neisseria</taxon>
    </lineage>
</organism>
<dbReference type="AlphaFoldDB" id="A0A3S5CAS5"/>
<accession>A0A3S5CAS5</accession>
<dbReference type="STRING" id="28091.SAMEA3174300_00139"/>
<name>A0A3S5CAS5_9NEIS</name>
<dbReference type="RefSeq" id="WP_004283466.1">
    <property type="nucleotide sequence ID" value="NZ_CAUJRG010000001.1"/>
</dbReference>